<dbReference type="InterPro" id="IPR004358">
    <property type="entry name" value="Sig_transdc_His_kin-like_C"/>
</dbReference>
<dbReference type="InterPro" id="IPR000700">
    <property type="entry name" value="PAS-assoc_C"/>
</dbReference>
<keyword evidence="8" id="KW-0175">Coiled coil</keyword>
<evidence type="ECO:0000256" key="4">
    <source>
        <dbReference type="ARBA" id="ARBA00022553"/>
    </source>
</evidence>
<dbReference type="Gene3D" id="3.30.565.10">
    <property type="entry name" value="Histidine kinase-like ATPase, C-terminal domain"/>
    <property type="match status" value="1"/>
</dbReference>
<dbReference type="Gene3D" id="3.40.50.2300">
    <property type="match status" value="1"/>
</dbReference>
<dbReference type="Gene3D" id="3.30.450.20">
    <property type="entry name" value="PAS domain"/>
    <property type="match status" value="1"/>
</dbReference>
<dbReference type="OrthoDB" id="3272969at2"/>
<dbReference type="NCBIfam" id="TIGR00229">
    <property type="entry name" value="sensory_box"/>
    <property type="match status" value="1"/>
</dbReference>
<dbReference type="InterPro" id="IPR005467">
    <property type="entry name" value="His_kinase_dom"/>
</dbReference>
<accession>A0A4R2IYU3</accession>
<name>A0A4R2IYU3_9ACTN</name>
<dbReference type="Pfam" id="PF13426">
    <property type="entry name" value="PAS_9"/>
    <property type="match status" value="1"/>
</dbReference>
<evidence type="ECO:0000259" key="13">
    <source>
        <dbReference type="PROSITE" id="PS50113"/>
    </source>
</evidence>
<dbReference type="SMART" id="SM00388">
    <property type="entry name" value="HisKA"/>
    <property type="match status" value="1"/>
</dbReference>
<dbReference type="SUPFAM" id="SSF55785">
    <property type="entry name" value="PYP-like sensor domain (PAS domain)"/>
    <property type="match status" value="1"/>
</dbReference>
<evidence type="ECO:0000256" key="5">
    <source>
        <dbReference type="ARBA" id="ARBA00022777"/>
    </source>
</evidence>
<keyword evidence="15" id="KW-1185">Reference proteome</keyword>
<evidence type="ECO:0000259" key="12">
    <source>
        <dbReference type="PROSITE" id="PS50112"/>
    </source>
</evidence>
<evidence type="ECO:0000256" key="1">
    <source>
        <dbReference type="ARBA" id="ARBA00000085"/>
    </source>
</evidence>
<evidence type="ECO:0000259" key="10">
    <source>
        <dbReference type="PROSITE" id="PS50109"/>
    </source>
</evidence>
<dbReference type="EMBL" id="SLWR01000001">
    <property type="protein sequence ID" value="TCO51093.1"/>
    <property type="molecule type" value="Genomic_DNA"/>
</dbReference>
<evidence type="ECO:0000313" key="15">
    <source>
        <dbReference type="Proteomes" id="UP000295573"/>
    </source>
</evidence>
<keyword evidence="6" id="KW-0902">Two-component regulatory system</keyword>
<feature type="domain" description="PAC" evidence="13">
    <location>
        <begin position="82"/>
        <end position="132"/>
    </location>
</feature>
<dbReference type="SMART" id="SM00387">
    <property type="entry name" value="HATPase_c"/>
    <property type="match status" value="1"/>
</dbReference>
<dbReference type="InterPro" id="IPR036890">
    <property type="entry name" value="HATPase_C_sf"/>
</dbReference>
<evidence type="ECO:0000256" key="2">
    <source>
        <dbReference type="ARBA" id="ARBA00004236"/>
    </source>
</evidence>
<evidence type="ECO:0000256" key="7">
    <source>
        <dbReference type="PROSITE-ProRule" id="PRU00169"/>
    </source>
</evidence>
<proteinExistence type="predicted"/>
<dbReference type="PROSITE" id="PS50110">
    <property type="entry name" value="RESPONSE_REGULATORY"/>
    <property type="match status" value="1"/>
</dbReference>
<dbReference type="InterPro" id="IPR000014">
    <property type="entry name" value="PAS"/>
</dbReference>
<dbReference type="InterPro" id="IPR011006">
    <property type="entry name" value="CheY-like_superfamily"/>
</dbReference>
<comment type="subcellular location">
    <subcellularLocation>
        <location evidence="2">Cell membrane</location>
    </subcellularLocation>
</comment>
<dbReference type="Proteomes" id="UP000295573">
    <property type="component" value="Unassembled WGS sequence"/>
</dbReference>
<evidence type="ECO:0000259" key="11">
    <source>
        <dbReference type="PROSITE" id="PS50110"/>
    </source>
</evidence>
<dbReference type="CDD" id="cd00130">
    <property type="entry name" value="PAS"/>
    <property type="match status" value="1"/>
</dbReference>
<dbReference type="PROSITE" id="PS50113">
    <property type="entry name" value="PAC"/>
    <property type="match status" value="1"/>
</dbReference>
<dbReference type="InterPro" id="IPR001789">
    <property type="entry name" value="Sig_transdc_resp-reg_receiver"/>
</dbReference>
<dbReference type="Gene3D" id="1.10.287.130">
    <property type="match status" value="1"/>
</dbReference>
<dbReference type="GO" id="GO:0000155">
    <property type="term" value="F:phosphorelay sensor kinase activity"/>
    <property type="evidence" value="ECO:0007669"/>
    <property type="project" value="InterPro"/>
</dbReference>
<comment type="catalytic activity">
    <reaction evidence="1">
        <text>ATP + protein L-histidine = ADP + protein N-phospho-L-histidine.</text>
        <dbReference type="EC" id="2.7.13.3"/>
    </reaction>
</comment>
<reference evidence="14 15" key="1">
    <citation type="journal article" date="2015" name="Stand. Genomic Sci.">
        <title>Genomic Encyclopedia of Bacterial and Archaeal Type Strains, Phase III: the genomes of soil and plant-associated and newly described type strains.</title>
        <authorList>
            <person name="Whitman W.B."/>
            <person name="Woyke T."/>
            <person name="Klenk H.P."/>
            <person name="Zhou Y."/>
            <person name="Lilburn T.G."/>
            <person name="Beck B.J."/>
            <person name="De Vos P."/>
            <person name="Vandamme P."/>
            <person name="Eisen J.A."/>
            <person name="Garrity G."/>
            <person name="Hugenholtz P."/>
            <person name="Kyrpides N.C."/>
        </authorList>
    </citation>
    <scope>NUCLEOTIDE SEQUENCE [LARGE SCALE GENOMIC DNA]</scope>
    <source>
        <strain evidence="14 15">VKM Ac-2541</strain>
    </source>
</reference>
<sequence>MLEQPTELPVGWLEVAPDAIVGVTSDGLIVLANARVEALFGYTREELIGRTVEVLVPEGARPLHPAKRARYVVDPRPRLMDGSSELTARRKDGTQFPAEISLSPIATENGTITFAAIRDVTERRELQAEREVLRAQADREQAENRSHQSQRLESLGQLAGGVAHDFNNLLSVILNYASFVEEEIKAVRGADQGRWDAALKDLQQIQGAAERGAGLTHQLLTFGRREVVRPRVLSLNAVVSNVKHLLQRTLDEQIDLVAELAPDLWPVMADPGQIEQVLVNLAVNARDAMPNGGVLRIDTANVVVDKAYAANHHGLSPGQYVRLRLSDNGNGMSAEVIEHAFEPFFTTKPKGEGSGLGLATVYGIIMRMDGFVQIMSRPGEGSTFFMLIPATVVPADDVEAAEHEPPPQSAGRPSVGGETILVIEDEDAMREVTRRVLMRKSYRVLTAPDGVTALELLSSTDEPIQLLLTDVVMPRMLGKDVADKVSVLRPGIRVLYMSGYAQPVLTSQGTLQPGVALIEKPFSQTELLKMVRAVLDAPGPAAN</sequence>
<dbReference type="PRINTS" id="PR00344">
    <property type="entry name" value="BCTRLSENSOR"/>
</dbReference>
<feature type="modified residue" description="4-aspartylphosphate" evidence="7">
    <location>
        <position position="470"/>
    </location>
</feature>
<evidence type="ECO:0000256" key="9">
    <source>
        <dbReference type="SAM" id="MobiDB-lite"/>
    </source>
</evidence>
<dbReference type="InterPro" id="IPR003594">
    <property type="entry name" value="HATPase_dom"/>
</dbReference>
<dbReference type="Pfam" id="PF02518">
    <property type="entry name" value="HATPase_c"/>
    <property type="match status" value="1"/>
</dbReference>
<dbReference type="InterPro" id="IPR035965">
    <property type="entry name" value="PAS-like_dom_sf"/>
</dbReference>
<dbReference type="AlphaFoldDB" id="A0A4R2IYU3"/>
<evidence type="ECO:0000313" key="14">
    <source>
        <dbReference type="EMBL" id="TCO51093.1"/>
    </source>
</evidence>
<dbReference type="InterPro" id="IPR036097">
    <property type="entry name" value="HisK_dim/P_sf"/>
</dbReference>
<comment type="caution">
    <text evidence="14">The sequence shown here is derived from an EMBL/GenBank/DDBJ whole genome shotgun (WGS) entry which is preliminary data.</text>
</comment>
<dbReference type="SMART" id="SM00448">
    <property type="entry name" value="REC"/>
    <property type="match status" value="1"/>
</dbReference>
<dbReference type="Pfam" id="PF00072">
    <property type="entry name" value="Response_reg"/>
    <property type="match status" value="1"/>
</dbReference>
<feature type="region of interest" description="Disordered" evidence="9">
    <location>
        <begin position="398"/>
        <end position="417"/>
    </location>
</feature>
<dbReference type="EC" id="2.7.13.3" evidence="3"/>
<dbReference type="SUPFAM" id="SSF55874">
    <property type="entry name" value="ATPase domain of HSP90 chaperone/DNA topoisomerase II/histidine kinase"/>
    <property type="match status" value="1"/>
</dbReference>
<evidence type="ECO:0000256" key="3">
    <source>
        <dbReference type="ARBA" id="ARBA00012438"/>
    </source>
</evidence>
<protein>
    <recommendedName>
        <fullName evidence="3">histidine kinase</fullName>
        <ecNumber evidence="3">2.7.13.3</ecNumber>
    </recommendedName>
</protein>
<dbReference type="PANTHER" id="PTHR43065:SF42">
    <property type="entry name" value="TWO-COMPONENT SENSOR PPRA"/>
    <property type="match status" value="1"/>
</dbReference>
<dbReference type="PANTHER" id="PTHR43065">
    <property type="entry name" value="SENSOR HISTIDINE KINASE"/>
    <property type="match status" value="1"/>
</dbReference>
<gene>
    <name evidence="14" type="ORF">EV646_10175</name>
</gene>
<feature type="domain" description="PAS" evidence="12">
    <location>
        <begin position="13"/>
        <end position="58"/>
    </location>
</feature>
<keyword evidence="5" id="KW-0418">Kinase</keyword>
<dbReference type="SMART" id="SM00091">
    <property type="entry name" value="PAS"/>
    <property type="match status" value="1"/>
</dbReference>
<dbReference type="RefSeq" id="WP_132142721.1">
    <property type="nucleotide sequence ID" value="NZ_SLWR01000001.1"/>
</dbReference>
<dbReference type="PROSITE" id="PS50109">
    <property type="entry name" value="HIS_KIN"/>
    <property type="match status" value="1"/>
</dbReference>
<dbReference type="SUPFAM" id="SSF52172">
    <property type="entry name" value="CheY-like"/>
    <property type="match status" value="1"/>
</dbReference>
<feature type="domain" description="Response regulatory" evidence="11">
    <location>
        <begin position="419"/>
        <end position="535"/>
    </location>
</feature>
<dbReference type="PROSITE" id="PS50112">
    <property type="entry name" value="PAS"/>
    <property type="match status" value="1"/>
</dbReference>
<keyword evidence="4 7" id="KW-0597">Phosphoprotein</keyword>
<feature type="domain" description="Histidine kinase" evidence="10">
    <location>
        <begin position="161"/>
        <end position="392"/>
    </location>
</feature>
<feature type="coiled-coil region" evidence="8">
    <location>
        <begin position="123"/>
        <end position="150"/>
    </location>
</feature>
<dbReference type="CDD" id="cd00082">
    <property type="entry name" value="HisKA"/>
    <property type="match status" value="1"/>
</dbReference>
<dbReference type="InterPro" id="IPR003661">
    <property type="entry name" value="HisK_dim/P_dom"/>
</dbReference>
<evidence type="ECO:0000256" key="8">
    <source>
        <dbReference type="SAM" id="Coils"/>
    </source>
</evidence>
<organism evidence="14 15">
    <name type="scientific">Kribbella antiqua</name>
    <dbReference type="NCBI Taxonomy" id="2512217"/>
    <lineage>
        <taxon>Bacteria</taxon>
        <taxon>Bacillati</taxon>
        <taxon>Actinomycetota</taxon>
        <taxon>Actinomycetes</taxon>
        <taxon>Propionibacteriales</taxon>
        <taxon>Kribbellaceae</taxon>
        <taxon>Kribbella</taxon>
    </lineage>
</organism>
<keyword evidence="5" id="KW-0808">Transferase</keyword>
<evidence type="ECO:0000256" key="6">
    <source>
        <dbReference type="ARBA" id="ARBA00023012"/>
    </source>
</evidence>
<dbReference type="SUPFAM" id="SSF47384">
    <property type="entry name" value="Homodimeric domain of signal transducing histidine kinase"/>
    <property type="match status" value="1"/>
</dbReference>
<dbReference type="GO" id="GO:0005886">
    <property type="term" value="C:plasma membrane"/>
    <property type="evidence" value="ECO:0007669"/>
    <property type="project" value="UniProtKB-SubCell"/>
</dbReference>